<keyword evidence="1 6" id="KW-0436">Ligase</keyword>
<feature type="binding site" evidence="6">
    <location>
        <begin position="29"/>
        <end position="34"/>
    </location>
    <ligand>
        <name>ATP</name>
        <dbReference type="ChEBI" id="CHEBI:30616"/>
    </ligand>
</feature>
<dbReference type="InterPro" id="IPR012795">
    <property type="entry name" value="tRNA_Ile_lys_synt_N"/>
</dbReference>
<dbReference type="PANTHER" id="PTHR43033">
    <property type="entry name" value="TRNA(ILE)-LYSIDINE SYNTHASE-RELATED"/>
    <property type="match status" value="1"/>
</dbReference>
<keyword evidence="6" id="KW-0963">Cytoplasm</keyword>
<gene>
    <name evidence="6 8" type="primary">tilS</name>
    <name evidence="8" type="ORF">ACFQ27_05765</name>
</gene>
<accession>A0ABW3T117</accession>
<comment type="function">
    <text evidence="6">Ligates lysine onto the cytidine present at position 34 of the AUA codon-specific tRNA(Ile) that contains the anticodon CAU, in an ATP-dependent manner. Cytidine is converted to lysidine, thus changing the amino acid specificity of the tRNA from methionine to isoleucine.</text>
</comment>
<keyword evidence="9" id="KW-1185">Reference proteome</keyword>
<keyword evidence="2 6" id="KW-0819">tRNA processing</keyword>
<comment type="domain">
    <text evidence="6">The N-terminal region contains the highly conserved SGGXDS motif, predicted to be a P-loop motif involved in ATP binding.</text>
</comment>
<organism evidence="8 9">
    <name type="scientific">Phenylobacterium conjunctum</name>
    <dbReference type="NCBI Taxonomy" id="1298959"/>
    <lineage>
        <taxon>Bacteria</taxon>
        <taxon>Pseudomonadati</taxon>
        <taxon>Pseudomonadota</taxon>
        <taxon>Alphaproteobacteria</taxon>
        <taxon>Caulobacterales</taxon>
        <taxon>Caulobacteraceae</taxon>
        <taxon>Phenylobacterium</taxon>
    </lineage>
</organism>
<dbReference type="Gene3D" id="3.40.50.620">
    <property type="entry name" value="HUPs"/>
    <property type="match status" value="1"/>
</dbReference>
<evidence type="ECO:0000256" key="3">
    <source>
        <dbReference type="ARBA" id="ARBA00022741"/>
    </source>
</evidence>
<dbReference type="NCBIfam" id="TIGR02432">
    <property type="entry name" value="lysidine_TilS_N"/>
    <property type="match status" value="1"/>
</dbReference>
<dbReference type="InterPro" id="IPR014729">
    <property type="entry name" value="Rossmann-like_a/b/a_fold"/>
</dbReference>
<keyword evidence="3 6" id="KW-0547">Nucleotide-binding</keyword>
<comment type="catalytic activity">
    <reaction evidence="5 6">
        <text>cytidine(34) in tRNA(Ile2) + L-lysine + ATP = lysidine(34) in tRNA(Ile2) + AMP + diphosphate + H(+)</text>
        <dbReference type="Rhea" id="RHEA:43744"/>
        <dbReference type="Rhea" id="RHEA-COMP:10625"/>
        <dbReference type="Rhea" id="RHEA-COMP:10670"/>
        <dbReference type="ChEBI" id="CHEBI:15378"/>
        <dbReference type="ChEBI" id="CHEBI:30616"/>
        <dbReference type="ChEBI" id="CHEBI:32551"/>
        <dbReference type="ChEBI" id="CHEBI:33019"/>
        <dbReference type="ChEBI" id="CHEBI:82748"/>
        <dbReference type="ChEBI" id="CHEBI:83665"/>
        <dbReference type="ChEBI" id="CHEBI:456215"/>
        <dbReference type="EC" id="6.3.4.19"/>
    </reaction>
</comment>
<dbReference type="EC" id="6.3.4.19" evidence="6"/>
<comment type="caution">
    <text evidence="8">The sequence shown here is derived from an EMBL/GenBank/DDBJ whole genome shotgun (WGS) entry which is preliminary data.</text>
</comment>
<evidence type="ECO:0000313" key="9">
    <source>
        <dbReference type="Proteomes" id="UP001597216"/>
    </source>
</evidence>
<dbReference type="InterPro" id="IPR011063">
    <property type="entry name" value="TilS/TtcA_N"/>
</dbReference>
<keyword evidence="4 6" id="KW-0067">ATP-binding</keyword>
<evidence type="ECO:0000256" key="6">
    <source>
        <dbReference type="HAMAP-Rule" id="MF_01161"/>
    </source>
</evidence>
<evidence type="ECO:0000259" key="7">
    <source>
        <dbReference type="Pfam" id="PF01171"/>
    </source>
</evidence>
<dbReference type="RefSeq" id="WP_377352932.1">
    <property type="nucleotide sequence ID" value="NZ_JBHTLQ010000009.1"/>
</dbReference>
<dbReference type="PANTHER" id="PTHR43033:SF1">
    <property type="entry name" value="TRNA(ILE)-LYSIDINE SYNTHASE-RELATED"/>
    <property type="match status" value="1"/>
</dbReference>
<dbReference type="EMBL" id="JBHTLQ010000009">
    <property type="protein sequence ID" value="MFD1190081.1"/>
    <property type="molecule type" value="Genomic_DNA"/>
</dbReference>
<proteinExistence type="inferred from homology"/>
<dbReference type="Pfam" id="PF01171">
    <property type="entry name" value="ATP_bind_3"/>
    <property type="match status" value="1"/>
</dbReference>
<protein>
    <recommendedName>
        <fullName evidence="6">tRNA(Ile)-lysidine synthase</fullName>
        <ecNumber evidence="6">6.3.4.19</ecNumber>
    </recommendedName>
    <alternativeName>
        <fullName evidence="6">tRNA(Ile)-2-lysyl-cytidine synthase</fullName>
    </alternativeName>
    <alternativeName>
        <fullName evidence="6">tRNA(Ile)-lysidine synthetase</fullName>
    </alternativeName>
</protein>
<dbReference type="Proteomes" id="UP001597216">
    <property type="component" value="Unassembled WGS sequence"/>
</dbReference>
<dbReference type="HAMAP" id="MF_01161">
    <property type="entry name" value="tRNA_Ile_lys_synt"/>
    <property type="match status" value="1"/>
</dbReference>
<evidence type="ECO:0000256" key="1">
    <source>
        <dbReference type="ARBA" id="ARBA00022598"/>
    </source>
</evidence>
<comment type="subcellular location">
    <subcellularLocation>
        <location evidence="6">Cytoplasm</location>
    </subcellularLocation>
</comment>
<evidence type="ECO:0000313" key="8">
    <source>
        <dbReference type="EMBL" id="MFD1190081.1"/>
    </source>
</evidence>
<comment type="similarity">
    <text evidence="6">Belongs to the tRNA(Ile)-lysidine synthase family.</text>
</comment>
<dbReference type="SUPFAM" id="SSF52402">
    <property type="entry name" value="Adenine nucleotide alpha hydrolases-like"/>
    <property type="match status" value="1"/>
</dbReference>
<dbReference type="CDD" id="cd01992">
    <property type="entry name" value="TilS_N"/>
    <property type="match status" value="1"/>
</dbReference>
<name>A0ABW3T117_9CAUL</name>
<sequence length="412" mass="43357">MRGLKEAVRARLDARLNPDSRAPLAVALSGGSDSLALTMMAAAWAERHHRRLLVLTVDHGLRPESAGWTELCAGHARRLGADFQAFCWRGDKPLTGPAAAARAARHALLADAARQAGASVILMGHTADDLAESAAMRAAGATTPDAREWSPSPVWPQGRGVFLLRPLLDQGRAVLRAWLAAQGETWIEDPANSDLRFARARARAAGPSAAATPRQAPDLRSLGRAVTETLDGGLTLPRQALRMAPPDAARAFVAACALSAAGTSSPPRGDRLDRLTDQLRGAAPMVATLAGARIEADGETLAWRREPGEFRRGQSPVLRLAPAETGVWDGRFEITANHALEIAPLVGRTASLAEPSARALRQVTASARGALPALKTAAGLVCPLLQPTPGVKMRALALARLQAACGLVVREP</sequence>
<dbReference type="InterPro" id="IPR012094">
    <property type="entry name" value="tRNA_Ile_lys_synt"/>
</dbReference>
<evidence type="ECO:0000256" key="5">
    <source>
        <dbReference type="ARBA" id="ARBA00048539"/>
    </source>
</evidence>
<dbReference type="GO" id="GO:0032267">
    <property type="term" value="F:tRNA(Ile)-lysidine synthase activity"/>
    <property type="evidence" value="ECO:0007669"/>
    <property type="project" value="UniProtKB-EC"/>
</dbReference>
<reference evidence="9" key="1">
    <citation type="journal article" date="2019" name="Int. J. Syst. Evol. Microbiol.">
        <title>The Global Catalogue of Microorganisms (GCM) 10K type strain sequencing project: providing services to taxonomists for standard genome sequencing and annotation.</title>
        <authorList>
            <consortium name="The Broad Institute Genomics Platform"/>
            <consortium name="The Broad Institute Genome Sequencing Center for Infectious Disease"/>
            <person name="Wu L."/>
            <person name="Ma J."/>
        </authorList>
    </citation>
    <scope>NUCLEOTIDE SEQUENCE [LARGE SCALE GENOMIC DNA]</scope>
    <source>
        <strain evidence="9">CCUG 55074</strain>
    </source>
</reference>
<feature type="domain" description="tRNA(Ile)-lysidine/2-thiocytidine synthase N-terminal" evidence="7">
    <location>
        <begin position="25"/>
        <end position="204"/>
    </location>
</feature>
<evidence type="ECO:0000256" key="4">
    <source>
        <dbReference type="ARBA" id="ARBA00022840"/>
    </source>
</evidence>
<evidence type="ECO:0000256" key="2">
    <source>
        <dbReference type="ARBA" id="ARBA00022694"/>
    </source>
</evidence>